<feature type="compositionally biased region" description="Basic and acidic residues" evidence="1">
    <location>
        <begin position="514"/>
        <end position="526"/>
    </location>
</feature>
<accession>A0A8S9A4B1</accession>
<evidence type="ECO:0000313" key="3">
    <source>
        <dbReference type="EMBL" id="KAA8636316.1"/>
    </source>
</evidence>
<feature type="compositionally biased region" description="Polar residues" evidence="1">
    <location>
        <begin position="633"/>
        <end position="643"/>
    </location>
</feature>
<organism evidence="3 4">
    <name type="scientific">Sordaria macrospora</name>
    <dbReference type="NCBI Taxonomy" id="5147"/>
    <lineage>
        <taxon>Eukaryota</taxon>
        <taxon>Fungi</taxon>
        <taxon>Dikarya</taxon>
        <taxon>Ascomycota</taxon>
        <taxon>Pezizomycotina</taxon>
        <taxon>Sordariomycetes</taxon>
        <taxon>Sordariomycetidae</taxon>
        <taxon>Sordariales</taxon>
        <taxon>Sordariaceae</taxon>
        <taxon>Sordaria</taxon>
    </lineage>
</organism>
<dbReference type="InterPro" id="IPR038946">
    <property type="entry name" value="FBXO47"/>
</dbReference>
<comment type="caution">
    <text evidence="3">The sequence shown here is derived from an EMBL/GenBank/DDBJ whole genome shotgun (WGS) entry which is preliminary data.</text>
</comment>
<dbReference type="AlphaFoldDB" id="A0A8S9A4B1"/>
<evidence type="ECO:0000256" key="1">
    <source>
        <dbReference type="SAM" id="MobiDB-lite"/>
    </source>
</evidence>
<dbReference type="PANTHER" id="PTHR34098">
    <property type="entry name" value="F-BOX ONLY PROTEIN 47"/>
    <property type="match status" value="1"/>
</dbReference>
<dbReference type="PROSITE" id="PS50181">
    <property type="entry name" value="FBOX"/>
    <property type="match status" value="1"/>
</dbReference>
<name>A0A8S9A4B1_SORMA</name>
<evidence type="ECO:0000259" key="2">
    <source>
        <dbReference type="PROSITE" id="PS50181"/>
    </source>
</evidence>
<dbReference type="InterPro" id="IPR001810">
    <property type="entry name" value="F-box_dom"/>
</dbReference>
<dbReference type="OMA" id="FYAVSNQ"/>
<feature type="compositionally biased region" description="Basic and acidic residues" evidence="1">
    <location>
        <begin position="454"/>
        <end position="465"/>
    </location>
</feature>
<dbReference type="VEuPathDB" id="FungiDB:SMAC_12115"/>
<dbReference type="EMBL" id="NMPR01000004">
    <property type="protein sequence ID" value="KAA8636316.1"/>
    <property type="molecule type" value="Genomic_DNA"/>
</dbReference>
<feature type="domain" description="F-box" evidence="2">
    <location>
        <begin position="1"/>
        <end position="37"/>
    </location>
</feature>
<feature type="compositionally biased region" description="Polar residues" evidence="1">
    <location>
        <begin position="394"/>
        <end position="416"/>
    </location>
</feature>
<sequence length="723" mass="81924">MVSYLLDHLDLDDVWQLSLTCRRLRSLVTESHIAKRLLEVLSCHTVPLSFLLWTKLTSTPATQTKAPAATETKNALIVKNYAHELRRLLKRRQSISSVTPYLAAVVGFGEDWIYQNGVLCYIQQGQLRILDLHGSAAAEIVVNIRLFLDEAIPGSRNIRNYRFRPLNISNNIVSCLYYYKPRCTTGCDFGSVYAGSLVVFSAQTRKVLTTRRLENFDPNGLTVRNNDGFLFLIERSHYHEGRAALWNSYNFSANAWHDHTHLLHLDFHSSEIGITHCFEIFNGHVYFLSNYSELEEEEGDWVSPYHCLRFPFAFNAPEILGHGQLLRRTHLDGPMDHRWTFLKMFKDEATGKTKILESRKEWIKGSSSTTRTYYTTTIKWPDKKESHGVHDSLENGSYRSSTSGNDFGGNSTSPGYASNPGDEPQPEDGTSGPGESDSNHRRVNRAPRILPPRDSQDIHPGDDSSKGPIFPRSKCPILSYHPSCQTFLDLVDLSPSNSDKLQMRLRGGTRHRRRPEEIEERSRSTDDESSLSVAEKHFKKVYKMYKHEEPITWPPDQDPNSPNTALAQLYEILSPPKYAGEITGDWDERSFVYAAQATDGSKEKALVFISFDPSISLAGTLPYPGPMVLGRPQPTTDRNAPTTTDDRSAAPNSHDDEPRRGRQLERAGHTARERQAVRRRHVSTARNAPAEATQVRSTKTDAIWCTIEPAQYQTIKKGFHFCV</sequence>
<feature type="compositionally biased region" description="Basic and acidic residues" evidence="1">
    <location>
        <begin position="644"/>
        <end position="676"/>
    </location>
</feature>
<evidence type="ECO:0000313" key="4">
    <source>
        <dbReference type="Proteomes" id="UP000433876"/>
    </source>
</evidence>
<protein>
    <recommendedName>
        <fullName evidence="2">F-box domain-containing protein</fullName>
    </recommendedName>
</protein>
<feature type="region of interest" description="Disordered" evidence="1">
    <location>
        <begin position="626"/>
        <end position="698"/>
    </location>
</feature>
<reference evidence="3 4" key="1">
    <citation type="submission" date="2017-07" db="EMBL/GenBank/DDBJ databases">
        <title>Genome sequence of the Sordaria macrospora wild type strain R19027.</title>
        <authorList>
            <person name="Nowrousian M."/>
            <person name="Teichert I."/>
            <person name="Kueck U."/>
        </authorList>
    </citation>
    <scope>NUCLEOTIDE SEQUENCE [LARGE SCALE GENOMIC DNA]</scope>
    <source>
        <strain evidence="3 4">R19027</strain>
        <tissue evidence="3">Mycelium</tissue>
    </source>
</reference>
<feature type="region of interest" description="Disordered" evidence="1">
    <location>
        <begin position="384"/>
        <end position="470"/>
    </location>
</feature>
<dbReference type="Proteomes" id="UP000433876">
    <property type="component" value="Unassembled WGS sequence"/>
</dbReference>
<proteinExistence type="predicted"/>
<gene>
    <name evidence="3" type="ORF">SMACR_12115</name>
</gene>
<feature type="region of interest" description="Disordered" evidence="1">
    <location>
        <begin position="498"/>
        <end position="532"/>
    </location>
</feature>
<feature type="compositionally biased region" description="Basic and acidic residues" evidence="1">
    <location>
        <begin position="384"/>
        <end position="393"/>
    </location>
</feature>
<dbReference type="PANTHER" id="PTHR34098:SF1">
    <property type="entry name" value="F-BOX ONLY PROTEIN 47"/>
    <property type="match status" value="1"/>
</dbReference>